<evidence type="ECO:0000313" key="2">
    <source>
        <dbReference type="Proteomes" id="UP001107558"/>
    </source>
</evidence>
<organism evidence="1 2">
    <name type="scientific">Polypedilum vanderplanki</name>
    <name type="common">Sleeping chironomid midge</name>
    <dbReference type="NCBI Taxonomy" id="319348"/>
    <lineage>
        <taxon>Eukaryota</taxon>
        <taxon>Metazoa</taxon>
        <taxon>Ecdysozoa</taxon>
        <taxon>Arthropoda</taxon>
        <taxon>Hexapoda</taxon>
        <taxon>Insecta</taxon>
        <taxon>Pterygota</taxon>
        <taxon>Neoptera</taxon>
        <taxon>Endopterygota</taxon>
        <taxon>Diptera</taxon>
        <taxon>Nematocera</taxon>
        <taxon>Chironomoidea</taxon>
        <taxon>Chironomidae</taxon>
        <taxon>Chironominae</taxon>
        <taxon>Polypedilum</taxon>
        <taxon>Polypedilum</taxon>
    </lineage>
</organism>
<proteinExistence type="predicted"/>
<accession>A0A9J6BCJ4</accession>
<reference evidence="1" key="1">
    <citation type="submission" date="2021-03" db="EMBL/GenBank/DDBJ databases">
        <title>Chromosome level genome of the anhydrobiotic midge Polypedilum vanderplanki.</title>
        <authorList>
            <person name="Yoshida Y."/>
            <person name="Kikawada T."/>
            <person name="Gusev O."/>
        </authorList>
    </citation>
    <scope>NUCLEOTIDE SEQUENCE</scope>
    <source>
        <strain evidence="1">NIAS01</strain>
        <tissue evidence="1">Whole body or cell culture</tissue>
    </source>
</reference>
<evidence type="ECO:0000313" key="1">
    <source>
        <dbReference type="EMBL" id="KAG5667437.1"/>
    </source>
</evidence>
<protein>
    <submittedName>
        <fullName evidence="1">Uncharacterized protein</fullName>
    </submittedName>
</protein>
<dbReference type="InterPro" id="IPR012674">
    <property type="entry name" value="Calycin"/>
</dbReference>
<sequence>MIFQSNIKITRPEQYIVFKHSGCWFRYQMIEKTGVVIYRNSYKAKSNYREFTLSNGICKSSLKIIDNKIIHEQIGKRKKIIVRELFKTHMVVTKTVDDIVTLKKFYRAFDTQTMSFC</sequence>
<dbReference type="Gene3D" id="2.40.128.20">
    <property type="match status" value="1"/>
</dbReference>
<gene>
    <name evidence="1" type="ORF">PVAND_015417</name>
</gene>
<name>A0A9J6BCJ4_POLVA</name>
<dbReference type="Proteomes" id="UP001107558">
    <property type="component" value="Chromosome 4"/>
</dbReference>
<dbReference type="OrthoDB" id="412780at2759"/>
<dbReference type="EMBL" id="JADBJN010000004">
    <property type="protein sequence ID" value="KAG5667437.1"/>
    <property type="molecule type" value="Genomic_DNA"/>
</dbReference>
<comment type="caution">
    <text evidence="1">The sequence shown here is derived from an EMBL/GenBank/DDBJ whole genome shotgun (WGS) entry which is preliminary data.</text>
</comment>
<dbReference type="AlphaFoldDB" id="A0A9J6BCJ4"/>
<dbReference type="SUPFAM" id="SSF50814">
    <property type="entry name" value="Lipocalins"/>
    <property type="match status" value="1"/>
</dbReference>
<keyword evidence="2" id="KW-1185">Reference proteome</keyword>